<dbReference type="AlphaFoldDB" id="A0AA39V4G5"/>
<dbReference type="Proteomes" id="UP001175228">
    <property type="component" value="Unassembled WGS sequence"/>
</dbReference>
<keyword evidence="1" id="KW-0812">Transmembrane</keyword>
<protein>
    <submittedName>
        <fullName evidence="2">Uncharacterized protein</fullName>
    </submittedName>
</protein>
<dbReference type="EMBL" id="JAUEPU010000002">
    <property type="protein sequence ID" value="KAK0505245.1"/>
    <property type="molecule type" value="Genomic_DNA"/>
</dbReference>
<reference evidence="2" key="1">
    <citation type="submission" date="2023-06" db="EMBL/GenBank/DDBJ databases">
        <authorList>
            <consortium name="Lawrence Berkeley National Laboratory"/>
            <person name="Ahrendt S."/>
            <person name="Sahu N."/>
            <person name="Indic B."/>
            <person name="Wong-Bajracharya J."/>
            <person name="Merenyi Z."/>
            <person name="Ke H.-M."/>
            <person name="Monk M."/>
            <person name="Kocsube S."/>
            <person name="Drula E."/>
            <person name="Lipzen A."/>
            <person name="Balint B."/>
            <person name="Henrissat B."/>
            <person name="Andreopoulos B."/>
            <person name="Martin F.M."/>
            <person name="Harder C.B."/>
            <person name="Rigling D."/>
            <person name="Ford K.L."/>
            <person name="Foster G.D."/>
            <person name="Pangilinan J."/>
            <person name="Papanicolaou A."/>
            <person name="Barry K."/>
            <person name="LaButti K."/>
            <person name="Viragh M."/>
            <person name="Koriabine M."/>
            <person name="Yan M."/>
            <person name="Riley R."/>
            <person name="Champramary S."/>
            <person name="Plett K.L."/>
            <person name="Tsai I.J."/>
            <person name="Slot J."/>
            <person name="Sipos G."/>
            <person name="Plett J."/>
            <person name="Nagy L.G."/>
            <person name="Grigoriev I.V."/>
        </authorList>
    </citation>
    <scope>NUCLEOTIDE SEQUENCE</scope>
    <source>
        <strain evidence="2">HWK02</strain>
    </source>
</reference>
<organism evidence="2 3">
    <name type="scientific">Armillaria luteobubalina</name>
    <dbReference type="NCBI Taxonomy" id="153913"/>
    <lineage>
        <taxon>Eukaryota</taxon>
        <taxon>Fungi</taxon>
        <taxon>Dikarya</taxon>
        <taxon>Basidiomycota</taxon>
        <taxon>Agaricomycotina</taxon>
        <taxon>Agaricomycetes</taxon>
        <taxon>Agaricomycetidae</taxon>
        <taxon>Agaricales</taxon>
        <taxon>Marasmiineae</taxon>
        <taxon>Physalacriaceae</taxon>
        <taxon>Armillaria</taxon>
    </lineage>
</organism>
<evidence type="ECO:0000313" key="2">
    <source>
        <dbReference type="EMBL" id="KAK0505245.1"/>
    </source>
</evidence>
<keyword evidence="1" id="KW-0472">Membrane</keyword>
<gene>
    <name evidence="2" type="ORF">EDD18DRAFT_1128271</name>
</gene>
<comment type="caution">
    <text evidence="2">The sequence shown here is derived from an EMBL/GenBank/DDBJ whole genome shotgun (WGS) entry which is preliminary data.</text>
</comment>
<sequence length="63" mass="7272">MTTLRFEMHTYVHLLPLCSIVSFMPLRRFKDILSSLSLRGVGFYVWTTTLSIKLVGITTIPLR</sequence>
<name>A0AA39V4G5_9AGAR</name>
<evidence type="ECO:0000256" key="1">
    <source>
        <dbReference type="SAM" id="Phobius"/>
    </source>
</evidence>
<keyword evidence="3" id="KW-1185">Reference proteome</keyword>
<keyword evidence="1" id="KW-1133">Transmembrane helix</keyword>
<accession>A0AA39V4G5</accession>
<proteinExistence type="predicted"/>
<feature type="transmembrane region" description="Helical" evidence="1">
    <location>
        <begin position="12"/>
        <end position="29"/>
    </location>
</feature>
<evidence type="ECO:0000313" key="3">
    <source>
        <dbReference type="Proteomes" id="UP001175228"/>
    </source>
</evidence>
<feature type="transmembrane region" description="Helical" evidence="1">
    <location>
        <begin position="41"/>
        <end position="62"/>
    </location>
</feature>